<feature type="domain" description="YbaK/aminoacyl-tRNA synthetase-associated" evidence="5">
    <location>
        <begin position="34"/>
        <end position="144"/>
    </location>
</feature>
<evidence type="ECO:0000313" key="7">
    <source>
        <dbReference type="Proteomes" id="UP000886819"/>
    </source>
</evidence>
<gene>
    <name evidence="6" type="primary">ybaK</name>
    <name evidence="6" type="ORF">IAA66_01535</name>
</gene>
<dbReference type="InterPro" id="IPR007214">
    <property type="entry name" value="YbaK/aa-tRNA-synth-assoc-dom"/>
</dbReference>
<evidence type="ECO:0000256" key="1">
    <source>
        <dbReference type="ARBA" id="ARBA00009798"/>
    </source>
</evidence>
<name>A0A9D0YUB3_9FIRM</name>
<reference evidence="6" key="1">
    <citation type="submission" date="2020-10" db="EMBL/GenBank/DDBJ databases">
        <authorList>
            <person name="Gilroy R."/>
        </authorList>
    </citation>
    <scope>NUCLEOTIDE SEQUENCE</scope>
    <source>
        <strain evidence="6">ChiHile30-977</strain>
    </source>
</reference>
<dbReference type="InterPro" id="IPR036754">
    <property type="entry name" value="YbaK/aa-tRNA-synt-asso_dom_sf"/>
</dbReference>
<proteinExistence type="inferred from homology"/>
<dbReference type="InterPro" id="IPR004369">
    <property type="entry name" value="Prolyl-tRNA_editing_YbaK/EbsC"/>
</dbReference>
<dbReference type="GO" id="GO:0006412">
    <property type="term" value="P:translation"/>
    <property type="evidence" value="ECO:0007669"/>
    <property type="project" value="UniProtKB-KW"/>
</dbReference>
<dbReference type="GO" id="GO:0016829">
    <property type="term" value="F:lyase activity"/>
    <property type="evidence" value="ECO:0007669"/>
    <property type="project" value="UniProtKB-KW"/>
</dbReference>
<dbReference type="CDD" id="cd00002">
    <property type="entry name" value="YbaK_deacylase"/>
    <property type="match status" value="1"/>
</dbReference>
<dbReference type="SUPFAM" id="SSF55826">
    <property type="entry name" value="YbaK/ProRS associated domain"/>
    <property type="match status" value="1"/>
</dbReference>
<evidence type="ECO:0000313" key="6">
    <source>
        <dbReference type="EMBL" id="HIQ62252.1"/>
    </source>
</evidence>
<reference evidence="6" key="2">
    <citation type="journal article" date="2021" name="PeerJ">
        <title>Extensive microbial diversity within the chicken gut microbiome revealed by metagenomics and culture.</title>
        <authorList>
            <person name="Gilroy R."/>
            <person name="Ravi A."/>
            <person name="Getino M."/>
            <person name="Pursley I."/>
            <person name="Horton D.L."/>
            <person name="Alikhan N.F."/>
            <person name="Baker D."/>
            <person name="Gharbi K."/>
            <person name="Hall N."/>
            <person name="Watson M."/>
            <person name="Adriaenssens E.M."/>
            <person name="Foster-Nyarko E."/>
            <person name="Jarju S."/>
            <person name="Secka A."/>
            <person name="Antonio M."/>
            <person name="Oren A."/>
            <person name="Chaudhuri R.R."/>
            <person name="La Ragione R."/>
            <person name="Hildebrand F."/>
            <person name="Pallen M.J."/>
        </authorList>
    </citation>
    <scope>NUCLEOTIDE SEQUENCE</scope>
    <source>
        <strain evidence="6">ChiHile30-977</strain>
    </source>
</reference>
<evidence type="ECO:0000256" key="2">
    <source>
        <dbReference type="ARBA" id="ARBA00022917"/>
    </source>
</evidence>
<dbReference type="AlphaFoldDB" id="A0A9D0YUB3"/>
<accession>A0A9D0YUB3</accession>
<comment type="caution">
    <text evidence="6">The sequence shown here is derived from an EMBL/GenBank/DDBJ whole genome shotgun (WGS) entry which is preliminary data.</text>
</comment>
<evidence type="ECO:0000256" key="4">
    <source>
        <dbReference type="PIRNR" id="PIRNR006181"/>
    </source>
</evidence>
<keyword evidence="3 4" id="KW-0456">Lyase</keyword>
<keyword evidence="2 4" id="KW-0648">Protein biosynthesis</keyword>
<dbReference type="PIRSF" id="PIRSF006181">
    <property type="entry name" value="EbsC_YbaK"/>
    <property type="match status" value="1"/>
</dbReference>
<evidence type="ECO:0000256" key="3">
    <source>
        <dbReference type="ARBA" id="ARBA00023239"/>
    </source>
</evidence>
<comment type="similarity">
    <text evidence="1 4">Belongs to the prolyl-tRNA editing family. YbaK/EbsC subfamily.</text>
</comment>
<dbReference type="Gene3D" id="3.90.960.10">
    <property type="entry name" value="YbaK/aminoacyl-tRNA synthetase-associated domain"/>
    <property type="match status" value="1"/>
</dbReference>
<dbReference type="EMBL" id="DVFI01000021">
    <property type="protein sequence ID" value="HIQ62252.1"/>
    <property type="molecule type" value="Genomic_DNA"/>
</dbReference>
<evidence type="ECO:0000259" key="5">
    <source>
        <dbReference type="Pfam" id="PF04073"/>
    </source>
</evidence>
<dbReference type="GO" id="GO:0002161">
    <property type="term" value="F:aminoacyl-tRNA deacylase activity"/>
    <property type="evidence" value="ECO:0007669"/>
    <property type="project" value="InterPro"/>
</dbReference>
<dbReference type="PANTHER" id="PTHR30411">
    <property type="entry name" value="CYTOPLASMIC PROTEIN"/>
    <property type="match status" value="1"/>
</dbReference>
<dbReference type="PANTHER" id="PTHR30411:SF0">
    <property type="entry name" value="CYS-TRNA(PRO)_CYS-TRNA(CYS) DEACYLASE YBAK"/>
    <property type="match status" value="1"/>
</dbReference>
<protein>
    <recommendedName>
        <fullName evidence="4">Cys-tRNA(Pro)/Cys-tRNA(Cys) deacylase</fullName>
        <ecNumber evidence="4">4.2.-.-</ecNumber>
    </recommendedName>
</protein>
<dbReference type="Proteomes" id="UP000886819">
    <property type="component" value="Unassembled WGS sequence"/>
</dbReference>
<organism evidence="6 7">
    <name type="scientific">Candidatus Avichristensenella intestinipullorum</name>
    <dbReference type="NCBI Taxonomy" id="2840693"/>
    <lineage>
        <taxon>Bacteria</taxon>
        <taxon>Bacillati</taxon>
        <taxon>Bacillota</taxon>
        <taxon>Clostridia</taxon>
        <taxon>Candidatus Avichristensenella</taxon>
    </lineage>
</organism>
<dbReference type="EC" id="4.2.-.-" evidence="4"/>
<sequence length="161" mass="17690">MTRTNVLRLLESAGIPFEARAYPVDENDLSGVHTARLLGLPPERLFKTLVLRGERTGIFVCCIPCAEEIDLRKAATAAGDKKCEMLPMKELLPTTGYIRGGCSPIGMKRRFPVWIDETAALHTRIAVSAGVRGMMVLLAPEDLKAYVGAQEADLTSLRIHR</sequence>
<dbReference type="NCBIfam" id="TIGR00011">
    <property type="entry name" value="YbaK_EbsC"/>
    <property type="match status" value="1"/>
</dbReference>
<dbReference type="Pfam" id="PF04073">
    <property type="entry name" value="tRNA_edit"/>
    <property type="match status" value="1"/>
</dbReference>